<dbReference type="Proteomes" id="UP001209682">
    <property type="component" value="Unassembled WGS sequence"/>
</dbReference>
<name>A0ABT3NGJ9_9GAMM</name>
<accession>A0ABT3NGJ9</accession>
<evidence type="ECO:0000313" key="3">
    <source>
        <dbReference type="Proteomes" id="UP001209682"/>
    </source>
</evidence>
<dbReference type="EMBL" id="JAPEQW010000005">
    <property type="protein sequence ID" value="MCW8038681.1"/>
    <property type="molecule type" value="Genomic_DNA"/>
</dbReference>
<sequence length="60" mass="7174">MENLLRRSTMQAVTKKQIGRMQERWVLETDRTAIAMRQGLAWMMPVFFMVALIAYVIVRW</sequence>
<keyword evidence="1" id="KW-1133">Transmembrane helix</keyword>
<organism evidence="2 3">
    <name type="scientific">Acinetobacter entericus</name>
    <dbReference type="NCBI Taxonomy" id="2989714"/>
    <lineage>
        <taxon>Bacteria</taxon>
        <taxon>Pseudomonadati</taxon>
        <taxon>Pseudomonadota</taxon>
        <taxon>Gammaproteobacteria</taxon>
        <taxon>Moraxellales</taxon>
        <taxon>Moraxellaceae</taxon>
        <taxon>Acinetobacter</taxon>
    </lineage>
</organism>
<reference evidence="2 3" key="1">
    <citation type="submission" date="2022-11" db="EMBL/GenBank/DDBJ databases">
        <title>Acinetobacter entericus sp. nov., isolated from the gut of the plastic-eating larvae of the Coleoptera insect Zophobas atratus.</title>
        <authorList>
            <person name="Dong X."/>
            <person name="Yang Y."/>
        </authorList>
    </citation>
    <scope>NUCLEOTIDE SEQUENCE [LARGE SCALE GENOMIC DNA]</scope>
    <source>
        <strain evidence="2 3">BIT-DXN8</strain>
    </source>
</reference>
<keyword evidence="1" id="KW-0812">Transmembrane</keyword>
<evidence type="ECO:0008006" key="4">
    <source>
        <dbReference type="Google" id="ProtNLM"/>
    </source>
</evidence>
<comment type="caution">
    <text evidence="2">The sequence shown here is derived from an EMBL/GenBank/DDBJ whole genome shotgun (WGS) entry which is preliminary data.</text>
</comment>
<evidence type="ECO:0000313" key="2">
    <source>
        <dbReference type="EMBL" id="MCW8038681.1"/>
    </source>
</evidence>
<gene>
    <name evidence="2" type="ORF">OKC24_05790</name>
</gene>
<proteinExistence type="predicted"/>
<keyword evidence="1" id="KW-0472">Membrane</keyword>
<evidence type="ECO:0000256" key="1">
    <source>
        <dbReference type="SAM" id="Phobius"/>
    </source>
</evidence>
<protein>
    <recommendedName>
        <fullName evidence="4">ABC transporter permease</fullName>
    </recommendedName>
</protein>
<feature type="transmembrane region" description="Helical" evidence="1">
    <location>
        <begin position="40"/>
        <end position="58"/>
    </location>
</feature>
<keyword evidence="3" id="KW-1185">Reference proteome</keyword>